<keyword evidence="3 9" id="KW-0963">Cytoplasm</keyword>
<gene>
    <name evidence="12" type="ORF">GB881_07850</name>
</gene>
<dbReference type="OrthoDB" id="9802228at2"/>
<comment type="caution">
    <text evidence="12">The sequence shown here is derived from an EMBL/GenBank/DDBJ whole genome shotgun (WGS) entry which is preliminary data.</text>
</comment>
<dbReference type="GO" id="GO:0032259">
    <property type="term" value="P:methylation"/>
    <property type="evidence" value="ECO:0007669"/>
    <property type="project" value="UniProtKB-KW"/>
</dbReference>
<dbReference type="PANTHER" id="PTHR10815">
    <property type="entry name" value="METHYLATED-DNA--PROTEIN-CYSTEINE METHYLTRANSFERASE"/>
    <property type="match status" value="1"/>
</dbReference>
<keyword evidence="6 9" id="KW-0227">DNA damage</keyword>
<keyword evidence="13" id="KW-1185">Reference proteome</keyword>
<proteinExistence type="inferred from homology"/>
<protein>
    <recommendedName>
        <fullName evidence="9">Methylated-DNA--protein-cysteine methyltransferase</fullName>
        <ecNumber evidence="9">2.1.1.63</ecNumber>
    </recommendedName>
    <alternativeName>
        <fullName evidence="9">6-O-methylguanine-DNA methyltransferase</fullName>
        <shortName evidence="9">MGMT</shortName>
    </alternativeName>
    <alternativeName>
        <fullName evidence="9">O-6-methylguanine-DNA-alkyltransferase</fullName>
    </alternativeName>
</protein>
<dbReference type="Proteomes" id="UP000437709">
    <property type="component" value="Unassembled WGS sequence"/>
</dbReference>
<dbReference type="SUPFAM" id="SSF53155">
    <property type="entry name" value="Methylated DNA-protein cysteine methyltransferase domain"/>
    <property type="match status" value="1"/>
</dbReference>
<evidence type="ECO:0000256" key="2">
    <source>
        <dbReference type="ARBA" id="ARBA00008711"/>
    </source>
</evidence>
<dbReference type="InterPro" id="IPR036631">
    <property type="entry name" value="MGMT_N_sf"/>
</dbReference>
<dbReference type="PROSITE" id="PS00374">
    <property type="entry name" value="MGMT"/>
    <property type="match status" value="1"/>
</dbReference>
<dbReference type="Pfam" id="PF02870">
    <property type="entry name" value="Methyltransf_1N"/>
    <property type="match status" value="1"/>
</dbReference>
<dbReference type="InterPro" id="IPR036217">
    <property type="entry name" value="MethylDNA_cys_MeTrfase_DNAb"/>
</dbReference>
<dbReference type="PANTHER" id="PTHR10815:SF5">
    <property type="entry name" value="METHYLATED-DNA--PROTEIN-CYSTEINE METHYLTRANSFERASE"/>
    <property type="match status" value="1"/>
</dbReference>
<dbReference type="GO" id="GO:0003908">
    <property type="term" value="F:methylated-DNA-[protein]-cysteine S-methyltransferase activity"/>
    <property type="evidence" value="ECO:0007669"/>
    <property type="project" value="UniProtKB-UniRule"/>
</dbReference>
<organism evidence="12 13">
    <name type="scientific">Georgenia subflava</name>
    <dbReference type="NCBI Taxonomy" id="1622177"/>
    <lineage>
        <taxon>Bacteria</taxon>
        <taxon>Bacillati</taxon>
        <taxon>Actinomycetota</taxon>
        <taxon>Actinomycetes</taxon>
        <taxon>Micrococcales</taxon>
        <taxon>Bogoriellaceae</taxon>
        <taxon>Georgenia</taxon>
    </lineage>
</organism>
<dbReference type="SUPFAM" id="SSF46767">
    <property type="entry name" value="Methylated DNA-protein cysteine methyltransferase, C-terminal domain"/>
    <property type="match status" value="1"/>
</dbReference>
<evidence type="ECO:0000259" key="11">
    <source>
        <dbReference type="Pfam" id="PF02870"/>
    </source>
</evidence>
<evidence type="ECO:0000256" key="8">
    <source>
        <dbReference type="ARBA" id="ARBA00049348"/>
    </source>
</evidence>
<comment type="similarity">
    <text evidence="2 9">Belongs to the MGMT family.</text>
</comment>
<reference evidence="12 13" key="1">
    <citation type="submission" date="2019-10" db="EMBL/GenBank/DDBJ databases">
        <title>Georgenia wutianyii sp. nov. and Georgenia yuyongxinii sp. nov. isolated from plateau pika (Ochotona curzoniae) in the Qinghai-Tibet plateau of China.</title>
        <authorList>
            <person name="Tian Z."/>
        </authorList>
    </citation>
    <scope>NUCLEOTIDE SEQUENCE [LARGE SCALE GENOMIC DNA]</scope>
    <source>
        <strain evidence="12 13">JCM 19765</strain>
    </source>
</reference>
<accession>A0A6N7EJN3</accession>
<dbReference type="InterPro" id="IPR001497">
    <property type="entry name" value="MethylDNA_cys_MeTrfase_AS"/>
</dbReference>
<evidence type="ECO:0000256" key="1">
    <source>
        <dbReference type="ARBA" id="ARBA00001286"/>
    </source>
</evidence>
<evidence type="ECO:0000313" key="12">
    <source>
        <dbReference type="EMBL" id="MPV36967.1"/>
    </source>
</evidence>
<comment type="catalytic activity">
    <reaction evidence="8 9">
        <text>a 6-O-methyl-2'-deoxyguanosine in DNA + L-cysteinyl-[protein] = S-methyl-L-cysteinyl-[protein] + a 2'-deoxyguanosine in DNA</text>
        <dbReference type="Rhea" id="RHEA:24000"/>
        <dbReference type="Rhea" id="RHEA-COMP:10131"/>
        <dbReference type="Rhea" id="RHEA-COMP:10132"/>
        <dbReference type="Rhea" id="RHEA-COMP:11367"/>
        <dbReference type="Rhea" id="RHEA-COMP:11368"/>
        <dbReference type="ChEBI" id="CHEBI:29950"/>
        <dbReference type="ChEBI" id="CHEBI:82612"/>
        <dbReference type="ChEBI" id="CHEBI:85445"/>
        <dbReference type="ChEBI" id="CHEBI:85448"/>
        <dbReference type="EC" id="2.1.1.63"/>
    </reaction>
</comment>
<dbReference type="Gene3D" id="1.10.10.10">
    <property type="entry name" value="Winged helix-like DNA-binding domain superfamily/Winged helix DNA-binding domain"/>
    <property type="match status" value="1"/>
</dbReference>
<dbReference type="CDD" id="cd06445">
    <property type="entry name" value="ATase"/>
    <property type="match status" value="1"/>
</dbReference>
<comment type="catalytic activity">
    <reaction evidence="1 9">
        <text>a 4-O-methyl-thymidine in DNA + L-cysteinyl-[protein] = a thymidine in DNA + S-methyl-L-cysteinyl-[protein]</text>
        <dbReference type="Rhea" id="RHEA:53428"/>
        <dbReference type="Rhea" id="RHEA-COMP:10131"/>
        <dbReference type="Rhea" id="RHEA-COMP:10132"/>
        <dbReference type="Rhea" id="RHEA-COMP:13555"/>
        <dbReference type="Rhea" id="RHEA-COMP:13556"/>
        <dbReference type="ChEBI" id="CHEBI:29950"/>
        <dbReference type="ChEBI" id="CHEBI:82612"/>
        <dbReference type="ChEBI" id="CHEBI:137386"/>
        <dbReference type="ChEBI" id="CHEBI:137387"/>
        <dbReference type="EC" id="2.1.1.63"/>
    </reaction>
</comment>
<dbReference type="GO" id="GO:0005737">
    <property type="term" value="C:cytoplasm"/>
    <property type="evidence" value="ECO:0007669"/>
    <property type="project" value="UniProtKB-SubCell"/>
</dbReference>
<evidence type="ECO:0000256" key="4">
    <source>
        <dbReference type="ARBA" id="ARBA00022603"/>
    </source>
</evidence>
<dbReference type="Gene3D" id="3.30.160.70">
    <property type="entry name" value="Methylated DNA-protein cysteine methyltransferase domain"/>
    <property type="match status" value="1"/>
</dbReference>
<dbReference type="Pfam" id="PF01035">
    <property type="entry name" value="DNA_binding_1"/>
    <property type="match status" value="1"/>
</dbReference>
<comment type="subcellular location">
    <subcellularLocation>
        <location evidence="9">Cytoplasm</location>
    </subcellularLocation>
</comment>
<evidence type="ECO:0000256" key="6">
    <source>
        <dbReference type="ARBA" id="ARBA00022763"/>
    </source>
</evidence>
<dbReference type="InterPro" id="IPR014048">
    <property type="entry name" value="MethylDNA_cys_MeTrfase_DNA-bd"/>
</dbReference>
<feature type="domain" description="Methylguanine DNA methyltransferase ribonuclease-like" evidence="11">
    <location>
        <begin position="4"/>
        <end position="73"/>
    </location>
</feature>
<dbReference type="NCBIfam" id="TIGR00589">
    <property type="entry name" value="ogt"/>
    <property type="match status" value="1"/>
</dbReference>
<evidence type="ECO:0000256" key="3">
    <source>
        <dbReference type="ARBA" id="ARBA00022490"/>
    </source>
</evidence>
<evidence type="ECO:0000256" key="5">
    <source>
        <dbReference type="ARBA" id="ARBA00022679"/>
    </source>
</evidence>
<dbReference type="FunFam" id="1.10.10.10:FF:000214">
    <property type="entry name" value="Methylated-DNA--protein-cysteine methyltransferase"/>
    <property type="match status" value="1"/>
</dbReference>
<dbReference type="HAMAP" id="MF_00772">
    <property type="entry name" value="OGT"/>
    <property type="match status" value="1"/>
</dbReference>
<keyword evidence="7 9" id="KW-0234">DNA repair</keyword>
<feature type="active site" description="Nucleophile; methyl group acceptor" evidence="9">
    <location>
        <position position="129"/>
    </location>
</feature>
<dbReference type="EC" id="2.1.1.63" evidence="9"/>
<keyword evidence="4 9" id="KW-0489">Methyltransferase</keyword>
<dbReference type="AlphaFoldDB" id="A0A6N7EJN3"/>
<comment type="miscellaneous">
    <text evidence="9">This enzyme catalyzes only one turnover and therefore is not strictly catalytic. According to one definition, an enzyme is a biocatalyst that acts repeatedly and over many reaction cycles.</text>
</comment>
<dbReference type="InterPro" id="IPR008332">
    <property type="entry name" value="MethylG_MeTrfase_N"/>
</dbReference>
<dbReference type="GO" id="GO:0006307">
    <property type="term" value="P:DNA alkylation repair"/>
    <property type="evidence" value="ECO:0007669"/>
    <property type="project" value="UniProtKB-UniRule"/>
</dbReference>
<dbReference type="InterPro" id="IPR036388">
    <property type="entry name" value="WH-like_DNA-bd_sf"/>
</dbReference>
<dbReference type="InterPro" id="IPR023546">
    <property type="entry name" value="MGMT"/>
</dbReference>
<dbReference type="EMBL" id="WHPC01000023">
    <property type="protein sequence ID" value="MPV36967.1"/>
    <property type="molecule type" value="Genomic_DNA"/>
</dbReference>
<comment type="function">
    <text evidence="9">Involved in the cellular defense against the biological effects of O6-methylguanine (O6-MeG) and O4-methylthymine (O4-MeT) in DNA. Repairs the methylated nucleobase in DNA by stoichiometrically transferring the methyl group to a cysteine residue in the enzyme. This is a suicide reaction: the enzyme is irreversibly inactivated.</text>
</comment>
<evidence type="ECO:0000256" key="7">
    <source>
        <dbReference type="ARBA" id="ARBA00023204"/>
    </source>
</evidence>
<evidence type="ECO:0000256" key="9">
    <source>
        <dbReference type="HAMAP-Rule" id="MF_00772"/>
    </source>
</evidence>
<evidence type="ECO:0000313" key="13">
    <source>
        <dbReference type="Proteomes" id="UP000437709"/>
    </source>
</evidence>
<evidence type="ECO:0000259" key="10">
    <source>
        <dbReference type="Pfam" id="PF01035"/>
    </source>
</evidence>
<keyword evidence="5 9" id="KW-0808">Transferase</keyword>
<name>A0A6N7EJN3_9MICO</name>
<feature type="domain" description="Methylated-DNA-[protein]-cysteine S-methyltransferase DNA binding" evidence="10">
    <location>
        <begin position="77"/>
        <end position="157"/>
    </location>
</feature>
<sequence length="164" mass="18023">MARHAMTDSPIGTLTIVGDEDGAVVAVYMAEHRNMPDPRTFGDRDDTTFPDARRQLAEYFAGRRKAFDLPLRPVGNDFQRRVWDALTRIPYGETRTYGQLATALGLSGQAVRAVGTANGKNPLSIIVPCHRVIGADGHLRGYAGGLERKRFLLDLERPDGAALF</sequence>